<proteinExistence type="predicted"/>
<reference evidence="5 6" key="1">
    <citation type="submission" date="2018-08" db="EMBL/GenBank/DDBJ databases">
        <title>A genome reference for cultivated species of the human gut microbiota.</title>
        <authorList>
            <person name="Zou Y."/>
            <person name="Xue W."/>
            <person name="Luo G."/>
        </authorList>
    </citation>
    <scope>NUCLEOTIDE SEQUENCE [LARGE SCALE GENOMIC DNA]</scope>
    <source>
        <strain evidence="5 6">OM05-15BH</strain>
    </source>
</reference>
<keyword evidence="1" id="KW-0732">Signal</keyword>
<evidence type="ECO:0000313" key="5">
    <source>
        <dbReference type="EMBL" id="RGN34627.1"/>
    </source>
</evidence>
<feature type="transmembrane region" description="Helical" evidence="3">
    <location>
        <begin position="6"/>
        <end position="23"/>
    </location>
</feature>
<dbReference type="CDD" id="cd03143">
    <property type="entry name" value="A4_beta-galactosidase_middle_domain"/>
    <property type="match status" value="1"/>
</dbReference>
<evidence type="ECO:0000313" key="6">
    <source>
        <dbReference type="Proteomes" id="UP000260983"/>
    </source>
</evidence>
<gene>
    <name evidence="5" type="ORF">DXB65_12975</name>
</gene>
<keyword evidence="3" id="KW-1133">Transmembrane helix</keyword>
<keyword evidence="3" id="KW-0812">Transmembrane</keyword>
<evidence type="ECO:0000259" key="4">
    <source>
        <dbReference type="Pfam" id="PF22666"/>
    </source>
</evidence>
<protein>
    <submittedName>
        <fullName evidence="5">Glycoside hydrolase family 2</fullName>
    </submittedName>
</protein>
<dbReference type="RefSeq" id="WP_117724499.1">
    <property type="nucleotide sequence ID" value="NZ_QSUL01000008.1"/>
</dbReference>
<dbReference type="Proteomes" id="UP000260983">
    <property type="component" value="Unassembled WGS sequence"/>
</dbReference>
<dbReference type="Pfam" id="PF22666">
    <property type="entry name" value="Glyco_hydro_2_N2"/>
    <property type="match status" value="1"/>
</dbReference>
<dbReference type="Gene3D" id="2.60.120.260">
    <property type="entry name" value="Galactose-binding domain-like"/>
    <property type="match status" value="1"/>
</dbReference>
<dbReference type="InterPro" id="IPR008979">
    <property type="entry name" value="Galactose-bd-like_sf"/>
</dbReference>
<name>A0A3E5BAK7_9BACE</name>
<keyword evidence="3" id="KW-0472">Membrane</keyword>
<dbReference type="AlphaFoldDB" id="A0A3E5BAK7"/>
<organism evidence="5 6">
    <name type="scientific">Bacteroides oleiciplenus</name>
    <dbReference type="NCBI Taxonomy" id="626931"/>
    <lineage>
        <taxon>Bacteria</taxon>
        <taxon>Pseudomonadati</taxon>
        <taxon>Bacteroidota</taxon>
        <taxon>Bacteroidia</taxon>
        <taxon>Bacteroidales</taxon>
        <taxon>Bacteroidaceae</taxon>
        <taxon>Bacteroides</taxon>
    </lineage>
</organism>
<dbReference type="EMBL" id="QSUL01000008">
    <property type="protein sequence ID" value="RGN34627.1"/>
    <property type="molecule type" value="Genomic_DNA"/>
</dbReference>
<dbReference type="PANTHER" id="PTHR43817:SF1">
    <property type="entry name" value="HYDROLASE, FAMILY 43, PUTATIVE (AFU_ORTHOLOGUE AFUA_3G01660)-RELATED"/>
    <property type="match status" value="1"/>
</dbReference>
<evidence type="ECO:0000256" key="3">
    <source>
        <dbReference type="SAM" id="Phobius"/>
    </source>
</evidence>
<evidence type="ECO:0000256" key="1">
    <source>
        <dbReference type="ARBA" id="ARBA00022729"/>
    </source>
</evidence>
<dbReference type="GO" id="GO:0004553">
    <property type="term" value="F:hydrolase activity, hydrolyzing O-glycosyl compounds"/>
    <property type="evidence" value="ECO:0007669"/>
    <property type="project" value="UniProtKB-ARBA"/>
</dbReference>
<accession>A0A3E5BAK7</accession>
<sequence length="1099" mass="125097">MNNNTIWKFGCLILILWNTILVMRAGNFDKKDSFADYEPDLLQKGFLFPSDSVRTAVYWYWVNDHISQEGVIKDLHAMKAAGINRVFIGSNIRNRTSWSRDLTGQWFGNVKWNSDEWWEILHTALKTASELDIETGLFNCPGWSQSGGPWIKPEQAMRYLDASELRVKGPLKLSRQLTQSDTLFQDVKVLAFPVAPDYEQNLLEMPGAIITSSGDLQVASSFNQDKAKYILAGGEGSLYIELPDTITARSLTLYPFEYMNLKVEVQVKDGGEYKTVHKFNIERRDSVENPASAGFEPYAPYAHSLGELKSKFFRLIFNKIGKEDSRMSRIVLGSTPVLKNLTEKKLAKIWGGNPLWKSTLWQPQSAYSASVDVPQARQVIDISSFMSADGILNWNVPEGEWIIMRTGMRVIDVRNGPVSFEAEGLEADKLNKEHIQSHFDAFIGEVLRRVPEEDRKTLKVVVVDSYERGGQNFTDGFLNEFKQRYGYDATPFLPVFKGHIIGNPDVSDRFLWDVRRFVADKVAYDYVGGLTEASHKHGMVTWIENYGHSGFPGEFLQYGGQADEVSGEFWDEPIRNSRYENRGAASAAHIYGKKHVWAESFTSGSWDNNKSFSSYPKRLKRYADYYFAEGINSTLLHVYIQQAYEDVYPGVDAWFGTEFNRKNTWFSHVDLFIQYLKRCNYMLQQGLNVADVAYYIGEDTPKMTGIRQPEIPQGYSYDYINSEVILRDMYVRDGRLVLPHGTTYRLLVLPPQDTMRPEVLAKIEQLVADGAIVLGQRPNRSPSLQNYPDADRIVQEAAGRMWGDASAKYHRYGKGMVMKDLSLEEVFRIIEIAPDCLVDNPSVRYLHRSLGDKDIYFLTNISDKPVSFIADFRIKGMQPELWDAVTGTTRPLPVFHQNGEITGIPLHLEVDGSMFIVFRTEGLPSNKKGLSNFPLKKNLSVEIAPWMVTFEHDSIKRGPSEPAIFHELKDWTECDDERIRYYSGTAVYSTMLTLSKAPKNQKLYLDLGDLSAMAKVKVNGEYVGGVWTSPYQLEVTGKLRKGKNKLEVEVVNTWMNRLIGDHRLAPEERIVKTDNNHWKADSPLQKSGLLGPVKILTVE</sequence>
<evidence type="ECO:0000256" key="2">
    <source>
        <dbReference type="ARBA" id="ARBA00022801"/>
    </source>
</evidence>
<dbReference type="InterPro" id="IPR054593">
    <property type="entry name" value="Beta-mannosidase-like_N2"/>
</dbReference>
<dbReference type="PANTHER" id="PTHR43817">
    <property type="entry name" value="GLYCOSYL HYDROLASE"/>
    <property type="match status" value="1"/>
</dbReference>
<feature type="domain" description="Beta-mannosidase-like galactose-binding" evidence="4">
    <location>
        <begin position="986"/>
        <end position="1056"/>
    </location>
</feature>
<dbReference type="Pfam" id="PF17132">
    <property type="entry name" value="Glyco_hydro_106"/>
    <property type="match status" value="1"/>
</dbReference>
<comment type="caution">
    <text evidence="5">The sequence shown here is derived from an EMBL/GenBank/DDBJ whole genome shotgun (WGS) entry which is preliminary data.</text>
</comment>
<dbReference type="SUPFAM" id="SSF49785">
    <property type="entry name" value="Galactose-binding domain-like"/>
    <property type="match status" value="1"/>
</dbReference>
<keyword evidence="2 5" id="KW-0378">Hydrolase</keyword>
<dbReference type="NCBIfam" id="NF045579">
    <property type="entry name" value="rhamnoside_JR"/>
    <property type="match status" value="1"/>
</dbReference>